<dbReference type="Proteomes" id="UP000296049">
    <property type="component" value="Unassembled WGS sequence"/>
</dbReference>
<dbReference type="EMBL" id="KB743686">
    <property type="protein sequence ID" value="EOA97439.1"/>
    <property type="molecule type" value="Genomic_DNA"/>
</dbReference>
<accession>R0L7P0</accession>
<evidence type="ECO:0000256" key="1">
    <source>
        <dbReference type="SAM" id="MobiDB-lite"/>
    </source>
</evidence>
<feature type="non-terminal residue" evidence="2">
    <location>
        <position position="1"/>
    </location>
</feature>
<keyword evidence="3" id="KW-1185">Reference proteome</keyword>
<feature type="compositionally biased region" description="Basic and acidic residues" evidence="1">
    <location>
        <begin position="9"/>
        <end position="24"/>
    </location>
</feature>
<dbReference type="AlphaFoldDB" id="R0L7P0"/>
<sequence length="44" mass="4889">GSLAQTDNLHSKPLSEGKRDESKESLSNVCSIFCHTSQCVELFY</sequence>
<evidence type="ECO:0000313" key="3">
    <source>
        <dbReference type="Proteomes" id="UP000296049"/>
    </source>
</evidence>
<organism evidence="2 3">
    <name type="scientific">Anas platyrhynchos</name>
    <name type="common">Mallard</name>
    <name type="synonym">Anas boschas</name>
    <dbReference type="NCBI Taxonomy" id="8839"/>
    <lineage>
        <taxon>Eukaryota</taxon>
        <taxon>Metazoa</taxon>
        <taxon>Chordata</taxon>
        <taxon>Craniata</taxon>
        <taxon>Vertebrata</taxon>
        <taxon>Euteleostomi</taxon>
        <taxon>Archelosauria</taxon>
        <taxon>Archosauria</taxon>
        <taxon>Dinosauria</taxon>
        <taxon>Saurischia</taxon>
        <taxon>Theropoda</taxon>
        <taxon>Coelurosauria</taxon>
        <taxon>Aves</taxon>
        <taxon>Neognathae</taxon>
        <taxon>Galloanserae</taxon>
        <taxon>Anseriformes</taxon>
        <taxon>Anatidae</taxon>
        <taxon>Anatinae</taxon>
        <taxon>Anas</taxon>
    </lineage>
</organism>
<dbReference type="HOGENOM" id="CLU_3226965_0_0_1"/>
<protein>
    <submittedName>
        <fullName evidence="2">Uncharacterized protein</fullName>
    </submittedName>
</protein>
<proteinExistence type="predicted"/>
<feature type="non-terminal residue" evidence="2">
    <location>
        <position position="44"/>
    </location>
</feature>
<reference evidence="3" key="1">
    <citation type="journal article" date="2013" name="Nat. Genet.">
        <title>The duck genome and transcriptome provide insight into an avian influenza virus reservoir species.</title>
        <authorList>
            <person name="Huang Y."/>
            <person name="Li Y."/>
            <person name="Burt D.W."/>
            <person name="Chen H."/>
            <person name="Zhang Y."/>
            <person name="Qian W."/>
            <person name="Kim H."/>
            <person name="Gan S."/>
            <person name="Zhao Y."/>
            <person name="Li J."/>
            <person name="Yi K."/>
            <person name="Feng H."/>
            <person name="Zhu P."/>
            <person name="Li B."/>
            <person name="Liu Q."/>
            <person name="Fairley S."/>
            <person name="Magor K.E."/>
            <person name="Du Z."/>
            <person name="Hu X."/>
            <person name="Goodman L."/>
            <person name="Tafer H."/>
            <person name="Vignal A."/>
            <person name="Lee T."/>
            <person name="Kim K.W."/>
            <person name="Sheng Z."/>
            <person name="An Y."/>
            <person name="Searle S."/>
            <person name="Herrero J."/>
            <person name="Groenen M.A."/>
            <person name="Crooijmans R.P."/>
            <person name="Faraut T."/>
            <person name="Cai Q."/>
            <person name="Webster R.G."/>
            <person name="Aldridge J.R."/>
            <person name="Warren W.C."/>
            <person name="Bartschat S."/>
            <person name="Kehr S."/>
            <person name="Marz M."/>
            <person name="Stadler P.F."/>
            <person name="Smith J."/>
            <person name="Kraus R.H."/>
            <person name="Zhao Y."/>
            <person name="Ren L."/>
            <person name="Fei J."/>
            <person name="Morisson M."/>
            <person name="Kaiser P."/>
            <person name="Griffin D.K."/>
            <person name="Rao M."/>
            <person name="Pitel F."/>
            <person name="Wang J."/>
            <person name="Li N."/>
        </authorList>
    </citation>
    <scope>NUCLEOTIDE SEQUENCE [LARGE SCALE GENOMIC DNA]</scope>
</reference>
<gene>
    <name evidence="2" type="ORF">Anapl_04976</name>
</gene>
<name>R0L7P0_ANAPL</name>
<evidence type="ECO:0000313" key="2">
    <source>
        <dbReference type="EMBL" id="EOA97439.1"/>
    </source>
</evidence>
<feature type="region of interest" description="Disordered" evidence="1">
    <location>
        <begin position="1"/>
        <end position="26"/>
    </location>
</feature>